<keyword evidence="4" id="KW-1185">Reference proteome</keyword>
<dbReference type="RefSeq" id="WP_031062609.1">
    <property type="nucleotide sequence ID" value="NZ_JBHSPX010000007.1"/>
</dbReference>
<dbReference type="EMBL" id="JBHSPX010000007">
    <property type="protein sequence ID" value="MFC6065739.1"/>
    <property type="molecule type" value="Genomic_DNA"/>
</dbReference>
<dbReference type="PANTHER" id="PTHR47691">
    <property type="entry name" value="REGULATOR-RELATED"/>
    <property type="match status" value="1"/>
</dbReference>
<keyword evidence="3" id="KW-0547">Nucleotide-binding</keyword>
<dbReference type="Proteomes" id="UP001596139">
    <property type="component" value="Unassembled WGS sequence"/>
</dbReference>
<protein>
    <submittedName>
        <fullName evidence="3">ATP-binding protein</fullName>
    </submittedName>
</protein>
<evidence type="ECO:0000259" key="2">
    <source>
        <dbReference type="Pfam" id="PF25872"/>
    </source>
</evidence>
<feature type="domain" description="Winged helix-turn-helix" evidence="2">
    <location>
        <begin position="288"/>
        <end position="355"/>
    </location>
</feature>
<dbReference type="SUPFAM" id="SSF52540">
    <property type="entry name" value="P-loop containing nucleoside triphosphate hydrolases"/>
    <property type="match status" value="1"/>
</dbReference>
<reference evidence="4" key="1">
    <citation type="journal article" date="2019" name="Int. J. Syst. Evol. Microbiol.">
        <title>The Global Catalogue of Microorganisms (GCM) 10K type strain sequencing project: providing services to taxonomists for standard genome sequencing and annotation.</title>
        <authorList>
            <consortium name="The Broad Institute Genomics Platform"/>
            <consortium name="The Broad Institute Genome Sequencing Center for Infectious Disease"/>
            <person name="Wu L."/>
            <person name="Ma J."/>
        </authorList>
    </citation>
    <scope>NUCLEOTIDE SEQUENCE [LARGE SCALE GENOMIC DNA]</scope>
    <source>
        <strain evidence="4">CGMCC 1.15180</strain>
    </source>
</reference>
<dbReference type="PANTHER" id="PTHR47691:SF3">
    <property type="entry name" value="HTH-TYPE TRANSCRIPTIONAL REGULATOR RV0890C-RELATED"/>
    <property type="match status" value="1"/>
</dbReference>
<dbReference type="Pfam" id="PF13191">
    <property type="entry name" value="AAA_16"/>
    <property type="match status" value="1"/>
</dbReference>
<dbReference type="InterPro" id="IPR011990">
    <property type="entry name" value="TPR-like_helical_dom_sf"/>
</dbReference>
<dbReference type="Gene3D" id="1.25.40.10">
    <property type="entry name" value="Tetratricopeptide repeat domain"/>
    <property type="match status" value="1"/>
</dbReference>
<dbReference type="Gene3D" id="3.40.50.300">
    <property type="entry name" value="P-loop containing nucleotide triphosphate hydrolases"/>
    <property type="match status" value="1"/>
</dbReference>
<evidence type="ECO:0000313" key="3">
    <source>
        <dbReference type="EMBL" id="MFC6065739.1"/>
    </source>
</evidence>
<gene>
    <name evidence="3" type="ORF">ACFP4F_24800</name>
</gene>
<dbReference type="PRINTS" id="PR00364">
    <property type="entry name" value="DISEASERSIST"/>
</dbReference>
<dbReference type="InterPro" id="IPR058852">
    <property type="entry name" value="HTH_77"/>
</dbReference>
<sequence length="708" mass="76877">MGAAVAEGPRGNVPPEPTEFVGRRAELDALKHLLNDSRLTTLTGMGGVGKSRLARQACETAGAAYPDGIWLVELGDLQQPELVYGVVAEALPLADQTTRPLHEVLCEWLADRRLLLLFDGCEQLLPPCAQAVEILLAAAPGVRILATSRQPLTTRGERLLRVPPLRLPPPPADAAVGGPEEPCEAVTLFVRRAAAVVPGFALTEHNRADVEEICRRLDGIPLALELAAARLTDLSVPELLSQLQSRFDALAGDSGALSRPALSRHRTLRTTIGWSHELCASLERLAWARLSVFSGGFEQEAAEWVCAGGPLSTGEVAGVLSALVDKSILQRVGTTRGPRYSMLDTVREYGQEWLARLGEQTGLQGRHRDYYRYLARTGEREWFGPEQVDWSERLTAEHANLRVALERCLAHADPHLALEMSGNLWFFWFGCGFLREGNHYLDRALGKTPDTGPGPERFWALWARGLVALGQADFEAAAALHGICTPMAEQLGDPAAAAAALYLEGTHPVMTGRPARAIALLEEAHRSPHCGGGSPAARFLIRCSMWFAHLQLGQFDQAEATADMLRRESEARDEQWMRGYALYFLSMAALNNGDPTTAVRHARASLKVKRRLHDTLGASLALDALAPAVAAIDPERAARLLGIADTLWCSFGLTQMGTPELIAARQACAQQIREAMGDAAYEAAYRTGRKTRPEDCVAHALTVASQDS</sequence>
<comment type="caution">
    <text evidence="3">The sequence shown here is derived from an EMBL/GenBank/DDBJ whole genome shotgun (WGS) entry which is preliminary data.</text>
</comment>
<dbReference type="InterPro" id="IPR027417">
    <property type="entry name" value="P-loop_NTPase"/>
</dbReference>
<keyword evidence="3" id="KW-0067">ATP-binding</keyword>
<evidence type="ECO:0000313" key="4">
    <source>
        <dbReference type="Proteomes" id="UP001596139"/>
    </source>
</evidence>
<proteinExistence type="predicted"/>
<evidence type="ECO:0000259" key="1">
    <source>
        <dbReference type="Pfam" id="PF13191"/>
    </source>
</evidence>
<organism evidence="3 4">
    <name type="scientific">Streptomyces ochraceiscleroticus</name>
    <dbReference type="NCBI Taxonomy" id="47761"/>
    <lineage>
        <taxon>Bacteria</taxon>
        <taxon>Bacillati</taxon>
        <taxon>Actinomycetota</taxon>
        <taxon>Actinomycetes</taxon>
        <taxon>Kitasatosporales</taxon>
        <taxon>Streptomycetaceae</taxon>
        <taxon>Streptomyces</taxon>
    </lineage>
</organism>
<dbReference type="GO" id="GO:0005524">
    <property type="term" value="F:ATP binding"/>
    <property type="evidence" value="ECO:0007669"/>
    <property type="project" value="UniProtKB-KW"/>
</dbReference>
<dbReference type="InterPro" id="IPR041664">
    <property type="entry name" value="AAA_16"/>
</dbReference>
<dbReference type="SUPFAM" id="SSF48452">
    <property type="entry name" value="TPR-like"/>
    <property type="match status" value="1"/>
</dbReference>
<accession>A0ABW1MPK7</accession>
<feature type="domain" description="Orc1-like AAA ATPase" evidence="1">
    <location>
        <begin position="19"/>
        <end position="195"/>
    </location>
</feature>
<name>A0ABW1MPK7_9ACTN</name>
<dbReference type="Pfam" id="PF25872">
    <property type="entry name" value="HTH_77"/>
    <property type="match status" value="1"/>
</dbReference>